<name>A0A5C0AUV1_9BURK</name>
<reference evidence="9 10" key="1">
    <citation type="submission" date="2019-08" db="EMBL/GenBank/DDBJ databases">
        <title>Amphibian skin-associated Pigmentiphaga: genome sequence and occurrence across geography and hosts.</title>
        <authorList>
            <person name="Bletz M.C."/>
            <person name="Bunk B."/>
            <person name="Sproeer C."/>
            <person name="Biwer P."/>
            <person name="Reiter S."/>
            <person name="Rabemananjara F.C.E."/>
            <person name="Schulz S."/>
            <person name="Overmann J."/>
            <person name="Vences M."/>
        </authorList>
    </citation>
    <scope>NUCLEOTIDE SEQUENCE [LARGE SCALE GENOMIC DNA]</scope>
    <source>
        <strain evidence="9 10">Mada1488</strain>
    </source>
</reference>
<feature type="domain" description="Nudix hydrolase" evidence="8">
    <location>
        <begin position="92"/>
        <end position="224"/>
    </location>
</feature>
<dbReference type="PANTHER" id="PTHR12992:SF11">
    <property type="entry name" value="MITOCHONDRIAL COENZYME A DIPHOSPHATASE NUDT8"/>
    <property type="match status" value="1"/>
</dbReference>
<evidence type="ECO:0000256" key="3">
    <source>
        <dbReference type="ARBA" id="ARBA00022723"/>
    </source>
</evidence>
<dbReference type="InterPro" id="IPR015797">
    <property type="entry name" value="NUDIX_hydrolase-like_dom_sf"/>
</dbReference>
<evidence type="ECO:0000259" key="8">
    <source>
        <dbReference type="PROSITE" id="PS51462"/>
    </source>
</evidence>
<evidence type="ECO:0000256" key="7">
    <source>
        <dbReference type="SAM" id="MobiDB-lite"/>
    </source>
</evidence>
<dbReference type="Proteomes" id="UP000325161">
    <property type="component" value="Chromosome"/>
</dbReference>
<evidence type="ECO:0000256" key="6">
    <source>
        <dbReference type="ARBA" id="ARBA00023211"/>
    </source>
</evidence>
<dbReference type="NCBIfam" id="NF007980">
    <property type="entry name" value="PRK10707.1"/>
    <property type="match status" value="1"/>
</dbReference>
<dbReference type="EMBL" id="CP043046">
    <property type="protein sequence ID" value="QEI05486.1"/>
    <property type="molecule type" value="Genomic_DNA"/>
</dbReference>
<dbReference type="OrthoDB" id="9802805at2"/>
<keyword evidence="5" id="KW-0460">Magnesium</keyword>
<dbReference type="RefSeq" id="WP_148813748.1">
    <property type="nucleotide sequence ID" value="NZ_CP043046.1"/>
</dbReference>
<evidence type="ECO:0000313" key="10">
    <source>
        <dbReference type="Proteomes" id="UP000325161"/>
    </source>
</evidence>
<keyword evidence="10" id="KW-1185">Reference proteome</keyword>
<dbReference type="GO" id="GO:0046872">
    <property type="term" value="F:metal ion binding"/>
    <property type="evidence" value="ECO:0007669"/>
    <property type="project" value="UniProtKB-KW"/>
</dbReference>
<evidence type="ECO:0000256" key="2">
    <source>
        <dbReference type="ARBA" id="ARBA00001946"/>
    </source>
</evidence>
<dbReference type="AlphaFoldDB" id="A0A5C0AUV1"/>
<proteinExistence type="predicted"/>
<evidence type="ECO:0000313" key="9">
    <source>
        <dbReference type="EMBL" id="QEI05486.1"/>
    </source>
</evidence>
<dbReference type="CDD" id="cd03426">
    <property type="entry name" value="NUDIX_CoAse_Nudt7"/>
    <property type="match status" value="1"/>
</dbReference>
<gene>
    <name evidence="9" type="ORF">FXN63_06250</name>
</gene>
<dbReference type="PROSITE" id="PS51462">
    <property type="entry name" value="NUDIX"/>
    <property type="match status" value="1"/>
</dbReference>
<dbReference type="GO" id="GO:0010945">
    <property type="term" value="F:coenzyme A diphosphatase activity"/>
    <property type="evidence" value="ECO:0007669"/>
    <property type="project" value="InterPro"/>
</dbReference>
<dbReference type="PANTHER" id="PTHR12992">
    <property type="entry name" value="NUDIX HYDROLASE"/>
    <property type="match status" value="1"/>
</dbReference>
<comment type="cofactor">
    <cofactor evidence="1">
        <name>Mn(2+)</name>
        <dbReference type="ChEBI" id="CHEBI:29035"/>
    </cofactor>
</comment>
<evidence type="ECO:0000256" key="1">
    <source>
        <dbReference type="ARBA" id="ARBA00001936"/>
    </source>
</evidence>
<keyword evidence="3" id="KW-0479">Metal-binding</keyword>
<feature type="region of interest" description="Disordered" evidence="7">
    <location>
        <begin position="1"/>
        <end position="38"/>
    </location>
</feature>
<comment type="cofactor">
    <cofactor evidence="2">
        <name>Mg(2+)</name>
        <dbReference type="ChEBI" id="CHEBI:18420"/>
    </cofactor>
</comment>
<organism evidence="9 10">
    <name type="scientific">Pigmentiphaga aceris</name>
    <dbReference type="NCBI Taxonomy" id="1940612"/>
    <lineage>
        <taxon>Bacteria</taxon>
        <taxon>Pseudomonadati</taxon>
        <taxon>Pseudomonadota</taxon>
        <taxon>Betaproteobacteria</taxon>
        <taxon>Burkholderiales</taxon>
        <taxon>Alcaligenaceae</taxon>
        <taxon>Pigmentiphaga</taxon>
    </lineage>
</organism>
<accession>A0A5C0AUV1</accession>
<evidence type="ECO:0000256" key="4">
    <source>
        <dbReference type="ARBA" id="ARBA00022801"/>
    </source>
</evidence>
<protein>
    <submittedName>
        <fullName evidence="9">CoA pyrophosphatase</fullName>
    </submittedName>
</protein>
<sequence length="255" mass="28638">MSGPITPPLSADLPTDPGDVTAVPESDARLPQRPSFDPVIQPWTVDTSNFAPVPPERLDVAHLRARFRSPPTWTPELSDEEWFRRVEQTPEFTQASVLIGLVKRETGLTVLLTQRTAHLRDHAGQISFPGGRSETFDADATATALRETAEEVGMGSEHIEIIGSLPDFYTGTGFRVVPIVALITPGFTLKPDPFEVAEVFEVPLPFLMDPVHHQRHTVDLPEGRRRYYYAMPWQHYFIWGATAGMLRNLYHFLRA</sequence>
<dbReference type="InterPro" id="IPR000086">
    <property type="entry name" value="NUDIX_hydrolase_dom"/>
</dbReference>
<dbReference type="Pfam" id="PF00293">
    <property type="entry name" value="NUDIX"/>
    <property type="match status" value="1"/>
</dbReference>
<keyword evidence="6" id="KW-0464">Manganese</keyword>
<dbReference type="KEGG" id="pacr:FXN63_06250"/>
<dbReference type="SUPFAM" id="SSF55811">
    <property type="entry name" value="Nudix"/>
    <property type="match status" value="1"/>
</dbReference>
<evidence type="ECO:0000256" key="5">
    <source>
        <dbReference type="ARBA" id="ARBA00022842"/>
    </source>
</evidence>
<dbReference type="Gene3D" id="3.90.79.10">
    <property type="entry name" value="Nucleoside Triphosphate Pyrophosphohydrolase"/>
    <property type="match status" value="1"/>
</dbReference>
<keyword evidence="4" id="KW-0378">Hydrolase</keyword>
<dbReference type="InterPro" id="IPR045121">
    <property type="entry name" value="CoAse"/>
</dbReference>